<dbReference type="PROSITE" id="PS50850">
    <property type="entry name" value="MFS"/>
    <property type="match status" value="1"/>
</dbReference>
<keyword evidence="3 6" id="KW-1133">Transmembrane helix</keyword>
<evidence type="ECO:0000256" key="4">
    <source>
        <dbReference type="ARBA" id="ARBA00023136"/>
    </source>
</evidence>
<accession>A7EHB3</accession>
<dbReference type="KEGG" id="ssl:SS1G_04705"/>
<feature type="domain" description="Major facilitator superfamily (MFS) profile" evidence="7">
    <location>
        <begin position="107"/>
        <end position="341"/>
    </location>
</feature>
<dbReference type="RefSeq" id="XP_001594897.1">
    <property type="nucleotide sequence ID" value="XM_001594847.1"/>
</dbReference>
<evidence type="ECO:0000256" key="3">
    <source>
        <dbReference type="ARBA" id="ARBA00022989"/>
    </source>
</evidence>
<reference evidence="9" key="1">
    <citation type="journal article" date="2011" name="PLoS Genet.">
        <title>Genomic analysis of the necrotrophic fungal pathogens Sclerotinia sclerotiorum and Botrytis cinerea.</title>
        <authorList>
            <person name="Amselem J."/>
            <person name="Cuomo C.A."/>
            <person name="van Kan J.A."/>
            <person name="Viaud M."/>
            <person name="Benito E.P."/>
            <person name="Couloux A."/>
            <person name="Coutinho P.M."/>
            <person name="de Vries R.P."/>
            <person name="Dyer P.S."/>
            <person name="Fillinger S."/>
            <person name="Fournier E."/>
            <person name="Gout L."/>
            <person name="Hahn M."/>
            <person name="Kohn L."/>
            <person name="Lapalu N."/>
            <person name="Plummer K.M."/>
            <person name="Pradier J.M."/>
            <person name="Quevillon E."/>
            <person name="Sharon A."/>
            <person name="Simon A."/>
            <person name="ten Have A."/>
            <person name="Tudzynski B."/>
            <person name="Tudzynski P."/>
            <person name="Wincker P."/>
            <person name="Andrew M."/>
            <person name="Anthouard V."/>
            <person name="Beever R.E."/>
            <person name="Beffa R."/>
            <person name="Benoit I."/>
            <person name="Bouzid O."/>
            <person name="Brault B."/>
            <person name="Chen Z."/>
            <person name="Choquer M."/>
            <person name="Collemare J."/>
            <person name="Cotton P."/>
            <person name="Danchin E.G."/>
            <person name="Da Silva C."/>
            <person name="Gautier A."/>
            <person name="Giraud C."/>
            <person name="Giraud T."/>
            <person name="Gonzalez C."/>
            <person name="Grossetete S."/>
            <person name="Guldener U."/>
            <person name="Henrissat B."/>
            <person name="Howlett B.J."/>
            <person name="Kodira C."/>
            <person name="Kretschmer M."/>
            <person name="Lappartient A."/>
            <person name="Leroch M."/>
            <person name="Levis C."/>
            <person name="Mauceli E."/>
            <person name="Neuveglise C."/>
            <person name="Oeser B."/>
            <person name="Pearson M."/>
            <person name="Poulain J."/>
            <person name="Poussereau N."/>
            <person name="Quesneville H."/>
            <person name="Rascle C."/>
            <person name="Schumacher J."/>
            <person name="Segurens B."/>
            <person name="Sexton A."/>
            <person name="Silva E."/>
            <person name="Sirven C."/>
            <person name="Soanes D.M."/>
            <person name="Talbot N.J."/>
            <person name="Templeton M."/>
            <person name="Yandava C."/>
            <person name="Yarden O."/>
            <person name="Zeng Q."/>
            <person name="Rollins J.A."/>
            <person name="Lebrun M.H."/>
            <person name="Dickman M."/>
        </authorList>
    </citation>
    <scope>NUCLEOTIDE SEQUENCE [LARGE SCALE GENOMIC DNA]</scope>
    <source>
        <strain evidence="9">ATCC 18683 / 1980 / Ss-1</strain>
    </source>
</reference>
<dbReference type="GO" id="GO:0022857">
    <property type="term" value="F:transmembrane transporter activity"/>
    <property type="evidence" value="ECO:0007669"/>
    <property type="project" value="InterPro"/>
</dbReference>
<dbReference type="EMBL" id="CH476625">
    <property type="protein sequence ID" value="EDO02229.1"/>
    <property type="molecule type" value="Genomic_DNA"/>
</dbReference>
<evidence type="ECO:0000313" key="8">
    <source>
        <dbReference type="EMBL" id="EDO02229.1"/>
    </source>
</evidence>
<evidence type="ECO:0000256" key="1">
    <source>
        <dbReference type="ARBA" id="ARBA00004141"/>
    </source>
</evidence>
<dbReference type="OMA" id="PFRKWAN"/>
<feature type="compositionally biased region" description="Basic and acidic residues" evidence="5">
    <location>
        <begin position="1"/>
        <end position="15"/>
    </location>
</feature>
<gene>
    <name evidence="8" type="ORF">SS1G_04705</name>
</gene>
<feature type="region of interest" description="Disordered" evidence="5">
    <location>
        <begin position="1"/>
        <end position="28"/>
    </location>
</feature>
<feature type="transmembrane region" description="Helical" evidence="6">
    <location>
        <begin position="198"/>
        <end position="220"/>
    </location>
</feature>
<evidence type="ECO:0000313" key="9">
    <source>
        <dbReference type="Proteomes" id="UP000001312"/>
    </source>
</evidence>
<comment type="subcellular location">
    <subcellularLocation>
        <location evidence="1">Membrane</location>
        <topology evidence="1">Multi-pass membrane protein</topology>
    </subcellularLocation>
</comment>
<dbReference type="InterPro" id="IPR011701">
    <property type="entry name" value="MFS"/>
</dbReference>
<dbReference type="HOGENOM" id="CLU_814228_0_0_1"/>
<sequence length="341" mass="37668">MGHGIESDMSSRGDLKQTSISDSTTDFEDDGQKRLEFYGQSTKMPSERNALGLSSPIIYHYLTFETSIPSPTGNISSTNSSATEPPRPNLKKFTSPFDWAESRKQFTVFLSCVATLVTAFTAGAYSPAVKQMSALWHVSDVAILVGITTFCFGFAIAPMVLAPFSELNGRKPIFIASGLLFFITQLCCAVTRSYPGMLVARFFVGCGSSVFSTMVGGVISDIHHKEGRNTSMALFSGSALFGTGLGPLAITLFFPETRGSILLSRKAQCLNKWYEDREQAGFFGIDMQMSTSHEKFESQRIRWKVKADEERQSLSQMVKISVYRPFHLLFTESVWFNPSGI</sequence>
<dbReference type="InterPro" id="IPR020846">
    <property type="entry name" value="MFS_dom"/>
</dbReference>
<feature type="transmembrane region" description="Helical" evidence="6">
    <location>
        <begin position="106"/>
        <end position="129"/>
    </location>
</feature>
<dbReference type="Gene3D" id="1.20.1720.10">
    <property type="entry name" value="Multidrug resistance protein D"/>
    <property type="match status" value="1"/>
</dbReference>
<keyword evidence="2 6" id="KW-0812">Transmembrane</keyword>
<dbReference type="Pfam" id="PF07690">
    <property type="entry name" value="MFS_1"/>
    <property type="match status" value="1"/>
</dbReference>
<dbReference type="AlphaFoldDB" id="A7EHB3"/>
<dbReference type="GeneID" id="5491139"/>
<evidence type="ECO:0000256" key="5">
    <source>
        <dbReference type="SAM" id="MobiDB-lite"/>
    </source>
</evidence>
<keyword evidence="9" id="KW-1185">Reference proteome</keyword>
<dbReference type="Proteomes" id="UP000001312">
    <property type="component" value="Unassembled WGS sequence"/>
</dbReference>
<organism evidence="8 9">
    <name type="scientific">Sclerotinia sclerotiorum (strain ATCC 18683 / 1980 / Ss-1)</name>
    <name type="common">White mold</name>
    <name type="synonym">Whetzelinia sclerotiorum</name>
    <dbReference type="NCBI Taxonomy" id="665079"/>
    <lineage>
        <taxon>Eukaryota</taxon>
        <taxon>Fungi</taxon>
        <taxon>Dikarya</taxon>
        <taxon>Ascomycota</taxon>
        <taxon>Pezizomycotina</taxon>
        <taxon>Leotiomycetes</taxon>
        <taxon>Helotiales</taxon>
        <taxon>Sclerotiniaceae</taxon>
        <taxon>Sclerotinia</taxon>
    </lineage>
</organism>
<proteinExistence type="predicted"/>
<protein>
    <recommendedName>
        <fullName evidence="7">Major facilitator superfamily (MFS) profile domain-containing protein</fullName>
    </recommendedName>
</protein>
<keyword evidence="4 6" id="KW-0472">Membrane</keyword>
<feature type="transmembrane region" description="Helical" evidence="6">
    <location>
        <begin position="173"/>
        <end position="192"/>
    </location>
</feature>
<dbReference type="eggNOG" id="KOG0255">
    <property type="taxonomic scope" value="Eukaryota"/>
</dbReference>
<dbReference type="PANTHER" id="PTHR23502">
    <property type="entry name" value="MAJOR FACILITATOR SUPERFAMILY"/>
    <property type="match status" value="1"/>
</dbReference>
<dbReference type="PANTHER" id="PTHR23502:SF134">
    <property type="entry name" value="MAJOR FACILITATOR SUPERFAMILY (MFS) PROFILE DOMAIN-CONTAINING PROTEIN-RELATED"/>
    <property type="match status" value="1"/>
</dbReference>
<dbReference type="InterPro" id="IPR036259">
    <property type="entry name" value="MFS_trans_sf"/>
</dbReference>
<name>A7EHB3_SCLS1</name>
<dbReference type="InParanoid" id="A7EHB3"/>
<dbReference type="SUPFAM" id="SSF103473">
    <property type="entry name" value="MFS general substrate transporter"/>
    <property type="match status" value="1"/>
</dbReference>
<evidence type="ECO:0000259" key="7">
    <source>
        <dbReference type="PROSITE" id="PS50850"/>
    </source>
</evidence>
<evidence type="ECO:0000256" key="2">
    <source>
        <dbReference type="ARBA" id="ARBA00022692"/>
    </source>
</evidence>
<dbReference type="GO" id="GO:0016020">
    <property type="term" value="C:membrane"/>
    <property type="evidence" value="ECO:0007669"/>
    <property type="project" value="UniProtKB-SubCell"/>
</dbReference>
<feature type="transmembrane region" description="Helical" evidence="6">
    <location>
        <begin position="141"/>
        <end position="161"/>
    </location>
</feature>
<evidence type="ECO:0000256" key="6">
    <source>
        <dbReference type="SAM" id="Phobius"/>
    </source>
</evidence>
<feature type="transmembrane region" description="Helical" evidence="6">
    <location>
        <begin position="232"/>
        <end position="254"/>
    </location>
</feature>